<evidence type="ECO:0000256" key="5">
    <source>
        <dbReference type="ARBA" id="ARBA00022840"/>
    </source>
</evidence>
<dbReference type="EMBL" id="JAYWMA010000002">
    <property type="protein sequence ID" value="MEX3527825.1"/>
    <property type="molecule type" value="Genomic_DNA"/>
</dbReference>
<accession>A0ABV3URC9</accession>
<dbReference type="InterPro" id="IPR003439">
    <property type="entry name" value="ABC_transporter-like_ATP-bd"/>
</dbReference>
<dbReference type="SMART" id="SM00382">
    <property type="entry name" value="AAA"/>
    <property type="match status" value="1"/>
</dbReference>
<keyword evidence="5 8" id="KW-0067">ATP-binding</keyword>
<dbReference type="SUPFAM" id="SSF52540">
    <property type="entry name" value="P-loop containing nucleoside triphosphate hydrolases"/>
    <property type="match status" value="1"/>
</dbReference>
<dbReference type="PROSITE" id="PS50893">
    <property type="entry name" value="ABC_TRANSPORTER_2"/>
    <property type="match status" value="1"/>
</dbReference>
<evidence type="ECO:0000259" key="7">
    <source>
        <dbReference type="PROSITE" id="PS50893"/>
    </source>
</evidence>
<dbReference type="InterPro" id="IPR003593">
    <property type="entry name" value="AAA+_ATPase"/>
</dbReference>
<dbReference type="RefSeq" id="WP_368521975.1">
    <property type="nucleotide sequence ID" value="NZ_JAYWMA010000002.1"/>
</dbReference>
<organism evidence="8 9">
    <name type="scientific">Corynebacterium xerosis</name>
    <dbReference type="NCBI Taxonomy" id="1725"/>
    <lineage>
        <taxon>Bacteria</taxon>
        <taxon>Bacillati</taxon>
        <taxon>Actinomycetota</taxon>
        <taxon>Actinomycetes</taxon>
        <taxon>Mycobacteriales</taxon>
        <taxon>Corynebacteriaceae</taxon>
        <taxon>Corynebacterium</taxon>
    </lineage>
</organism>
<name>A0ABV3URC9_9CORY</name>
<evidence type="ECO:0000256" key="4">
    <source>
        <dbReference type="ARBA" id="ARBA00022741"/>
    </source>
</evidence>
<comment type="caution">
    <text evidence="8">The sequence shown here is derived from an EMBL/GenBank/DDBJ whole genome shotgun (WGS) entry which is preliminary data.</text>
</comment>
<evidence type="ECO:0000256" key="2">
    <source>
        <dbReference type="ARBA" id="ARBA00005417"/>
    </source>
</evidence>
<keyword evidence="9" id="KW-1185">Reference proteome</keyword>
<sequence length="311" mass="32766">MTSADSTPRPRTDSLHDAHAPAITVRGLTKRFGSFTAVDGLDLTVRRGTVHGFLGPNGAGKSTAIRAILGMLRPNGGTIDVLGRDPVRDPAAATARVAYVPGDVALWPQLTGGQTLATLAKLRAGGSGGSGSGSPRSRGDDTALRAELVERFRLDPSKKIREYSKGNRQKVMLVAALSADVDALVLDEPTSGLDPLMEREFAAVVRERVDGGTSVLLSSHILSEVQDLADDITIIREGRLVESGSLADLTHLRGSRLAATLPDGSRVEHLLPRDEVPAALSDLLACGAADISCTDAGLEDIFLDHYSGDHR</sequence>
<reference evidence="8 9" key="1">
    <citation type="journal article" date="2024" name="Fungal Genet. Biol.">
        <title>The porcine skin microbiome exhibits broad fungal antagonism.</title>
        <authorList>
            <person name="De La Cruz K.F."/>
            <person name="Townsend E.C."/>
            <person name="Alex Cheong J.Z."/>
            <person name="Salamzade R."/>
            <person name="Liu A."/>
            <person name="Sandstrom S."/>
            <person name="Davila E."/>
            <person name="Huang L."/>
            <person name="Xu K.H."/>
            <person name="Wu S.Y."/>
            <person name="Meudt J.J."/>
            <person name="Shanmuganayagam D."/>
            <person name="Gibson A.L.F."/>
            <person name="Kalan L.R."/>
        </authorList>
    </citation>
    <scope>NUCLEOTIDE SEQUENCE [LARGE SCALE GENOMIC DNA]</scope>
    <source>
        <strain evidence="8 9">LK2569</strain>
    </source>
</reference>
<dbReference type="PANTHER" id="PTHR42711:SF5">
    <property type="entry name" value="ABC TRANSPORTER ATP-BINDING PROTEIN NATA"/>
    <property type="match status" value="1"/>
</dbReference>
<evidence type="ECO:0000313" key="8">
    <source>
        <dbReference type="EMBL" id="MEX3527825.1"/>
    </source>
</evidence>
<evidence type="ECO:0000256" key="6">
    <source>
        <dbReference type="ARBA" id="ARBA00023251"/>
    </source>
</evidence>
<dbReference type="Pfam" id="PF00005">
    <property type="entry name" value="ABC_tran"/>
    <property type="match status" value="1"/>
</dbReference>
<evidence type="ECO:0000313" key="9">
    <source>
        <dbReference type="Proteomes" id="UP001558353"/>
    </source>
</evidence>
<proteinExistence type="inferred from homology"/>
<protein>
    <submittedName>
        <fullName evidence="8">ABC transporter ATP-binding protein</fullName>
    </submittedName>
</protein>
<evidence type="ECO:0000256" key="1">
    <source>
        <dbReference type="ARBA" id="ARBA00004202"/>
    </source>
</evidence>
<keyword evidence="4" id="KW-0547">Nucleotide-binding</keyword>
<dbReference type="CDD" id="cd03230">
    <property type="entry name" value="ABC_DR_subfamily_A"/>
    <property type="match status" value="1"/>
</dbReference>
<dbReference type="InterPro" id="IPR017871">
    <property type="entry name" value="ABC_transporter-like_CS"/>
</dbReference>
<dbReference type="InterPro" id="IPR027417">
    <property type="entry name" value="P-loop_NTPase"/>
</dbReference>
<keyword evidence="6" id="KW-0046">Antibiotic resistance</keyword>
<dbReference type="PROSITE" id="PS00211">
    <property type="entry name" value="ABC_TRANSPORTER_1"/>
    <property type="match status" value="1"/>
</dbReference>
<dbReference type="GO" id="GO:0005524">
    <property type="term" value="F:ATP binding"/>
    <property type="evidence" value="ECO:0007669"/>
    <property type="project" value="UniProtKB-KW"/>
</dbReference>
<dbReference type="Gene3D" id="3.40.50.300">
    <property type="entry name" value="P-loop containing nucleotide triphosphate hydrolases"/>
    <property type="match status" value="1"/>
</dbReference>
<dbReference type="InterPro" id="IPR050763">
    <property type="entry name" value="ABC_transporter_ATP-binding"/>
</dbReference>
<dbReference type="Proteomes" id="UP001558353">
    <property type="component" value="Unassembled WGS sequence"/>
</dbReference>
<keyword evidence="3" id="KW-0813">Transport</keyword>
<gene>
    <name evidence="8" type="ORF">VVR64_01890</name>
</gene>
<dbReference type="PANTHER" id="PTHR42711">
    <property type="entry name" value="ABC TRANSPORTER ATP-BINDING PROTEIN"/>
    <property type="match status" value="1"/>
</dbReference>
<evidence type="ECO:0000256" key="3">
    <source>
        <dbReference type="ARBA" id="ARBA00022448"/>
    </source>
</evidence>
<feature type="domain" description="ABC transporter" evidence="7">
    <location>
        <begin position="23"/>
        <end position="262"/>
    </location>
</feature>
<comment type="similarity">
    <text evidence="2">Belongs to the ABC transporter superfamily.</text>
</comment>
<comment type="subcellular location">
    <subcellularLocation>
        <location evidence="1">Cell membrane</location>
        <topology evidence="1">Peripheral membrane protein</topology>
    </subcellularLocation>
</comment>